<evidence type="ECO:0008006" key="3">
    <source>
        <dbReference type="Google" id="ProtNLM"/>
    </source>
</evidence>
<name>A0A1X0WDK4_9GAMM</name>
<keyword evidence="2" id="KW-1185">Reference proteome</keyword>
<dbReference type="AlphaFoldDB" id="A0A1X0WDK4"/>
<dbReference type="STRING" id="1646377.BS640_13685"/>
<protein>
    <recommendedName>
        <fullName evidence="3">DUF4222 domain-containing protein</fullName>
    </recommendedName>
</protein>
<proteinExistence type="predicted"/>
<reference evidence="1 2" key="1">
    <citation type="journal article" date="2017" name="Int. J. Syst. Evol. Microbiol.">
        <title>Rouxiella badensis sp. nov. and Rouxiella silvae sp. nov. isolated from peat bog soil in Germany and emendation of the genus description.</title>
        <authorList>
            <person name="Le Fleche-Mateos A."/>
            <person name="Kugler J.H."/>
            <person name="Hansen S.H."/>
            <person name="Syldatk C."/>
            <person name="Hausmann R."/>
            <person name="Lomprez F."/>
            <person name="Vandenbogaert M."/>
            <person name="Manuguerra J.C."/>
            <person name="Grimont P.A."/>
        </authorList>
    </citation>
    <scope>NUCLEOTIDE SEQUENCE [LARGE SCALE GENOMIC DNA]</scope>
    <source>
        <strain evidence="1 2">DSM 100043</strain>
    </source>
</reference>
<accession>A0A1X0WDK4</accession>
<organism evidence="1 2">
    <name type="scientific">Rouxiella badensis</name>
    <dbReference type="NCBI Taxonomy" id="1646377"/>
    <lineage>
        <taxon>Bacteria</taxon>
        <taxon>Pseudomonadati</taxon>
        <taxon>Pseudomonadota</taxon>
        <taxon>Gammaproteobacteria</taxon>
        <taxon>Enterobacterales</taxon>
        <taxon>Yersiniaceae</taxon>
        <taxon>Rouxiella</taxon>
    </lineage>
</organism>
<sequence>MKPLNTRLISGGSARPEIRPGDIWQTSAGVKIIISSVTPGRVTYTREGYEHPCISPVENFYRAYFPVKPGAMTAWCQENNPLEKVKKLKALIQAKQEGNKSAKY</sequence>
<dbReference type="InterPro" id="IPR025317">
    <property type="entry name" value="DUF4222"/>
</dbReference>
<dbReference type="Proteomes" id="UP000192536">
    <property type="component" value="Unassembled WGS sequence"/>
</dbReference>
<dbReference type="RefSeq" id="WP_084912762.1">
    <property type="nucleotide sequence ID" value="NZ_MRWE01000022.1"/>
</dbReference>
<dbReference type="EMBL" id="MRWE01000022">
    <property type="protein sequence ID" value="ORJ24857.1"/>
    <property type="molecule type" value="Genomic_DNA"/>
</dbReference>
<gene>
    <name evidence="1" type="ORF">BS640_13685</name>
</gene>
<evidence type="ECO:0000313" key="2">
    <source>
        <dbReference type="Proteomes" id="UP000192536"/>
    </source>
</evidence>
<evidence type="ECO:0000313" key="1">
    <source>
        <dbReference type="EMBL" id="ORJ24857.1"/>
    </source>
</evidence>
<comment type="caution">
    <text evidence="1">The sequence shown here is derived from an EMBL/GenBank/DDBJ whole genome shotgun (WGS) entry which is preliminary data.</text>
</comment>
<dbReference type="Pfam" id="PF13973">
    <property type="entry name" value="DUF4222"/>
    <property type="match status" value="1"/>
</dbReference>